<comment type="caution">
    <text evidence="3">The sequence shown here is derived from an EMBL/GenBank/DDBJ whole genome shotgun (WGS) entry which is preliminary data.</text>
</comment>
<protein>
    <submittedName>
        <fullName evidence="3">Inorganic triphosphatase YgiF</fullName>
    </submittedName>
</protein>
<evidence type="ECO:0000259" key="1">
    <source>
        <dbReference type="PROSITE" id="PS51707"/>
    </source>
</evidence>
<dbReference type="GO" id="GO:0050355">
    <property type="term" value="F:inorganic triphosphate phosphatase activity"/>
    <property type="evidence" value="ECO:0007669"/>
    <property type="project" value="InterPro"/>
</dbReference>
<organism evidence="3 4">
    <name type="scientific">Gellertiella hungarica</name>
    <dbReference type="NCBI Taxonomy" id="1572859"/>
    <lineage>
        <taxon>Bacteria</taxon>
        <taxon>Pseudomonadati</taxon>
        <taxon>Pseudomonadota</taxon>
        <taxon>Alphaproteobacteria</taxon>
        <taxon>Hyphomicrobiales</taxon>
        <taxon>Rhizobiaceae</taxon>
        <taxon>Gellertiella</taxon>
    </lineage>
</organism>
<keyword evidence="4" id="KW-1185">Reference proteome</keyword>
<dbReference type="InterPro" id="IPR023577">
    <property type="entry name" value="CYTH_domain"/>
</dbReference>
<dbReference type="PANTHER" id="PTHR39569">
    <property type="entry name" value="INORGANIC TRIPHOSPHATASE"/>
    <property type="match status" value="1"/>
</dbReference>
<dbReference type="InterPro" id="IPR033469">
    <property type="entry name" value="CYTH-like_dom_sf"/>
</dbReference>
<proteinExistence type="predicted"/>
<dbReference type="InterPro" id="IPR039013">
    <property type="entry name" value="YgiF"/>
</dbReference>
<evidence type="ECO:0000313" key="3">
    <source>
        <dbReference type="EMBL" id="MBB4066021.1"/>
    </source>
</evidence>
<dbReference type="EMBL" id="JACIEZ010000007">
    <property type="protein sequence ID" value="MBB4066021.1"/>
    <property type="molecule type" value="Genomic_DNA"/>
</dbReference>
<dbReference type="Gene3D" id="2.40.320.10">
    <property type="entry name" value="Hypothetical Protein Pfu-838710-001"/>
    <property type="match status" value="1"/>
</dbReference>
<reference evidence="3 4" key="1">
    <citation type="submission" date="2020-08" db="EMBL/GenBank/DDBJ databases">
        <title>Genomic Encyclopedia of Type Strains, Phase IV (KMG-IV): sequencing the most valuable type-strain genomes for metagenomic binning, comparative biology and taxonomic classification.</title>
        <authorList>
            <person name="Goeker M."/>
        </authorList>
    </citation>
    <scope>NUCLEOTIDE SEQUENCE [LARGE SCALE GENOMIC DNA]</scope>
    <source>
        <strain evidence="3 4">DSM 29853</strain>
    </source>
</reference>
<dbReference type="Pfam" id="PF01928">
    <property type="entry name" value="CYTH"/>
    <property type="match status" value="1"/>
</dbReference>
<dbReference type="SMART" id="SM00880">
    <property type="entry name" value="CHAD"/>
    <property type="match status" value="1"/>
</dbReference>
<dbReference type="InterPro" id="IPR038186">
    <property type="entry name" value="CHAD_dom_sf"/>
</dbReference>
<dbReference type="PROSITE" id="PS51707">
    <property type="entry name" value="CYTH"/>
    <property type="match status" value="1"/>
</dbReference>
<evidence type="ECO:0000313" key="4">
    <source>
        <dbReference type="Proteomes" id="UP000528286"/>
    </source>
</evidence>
<dbReference type="InterPro" id="IPR007899">
    <property type="entry name" value="CHAD_dom"/>
</dbReference>
<dbReference type="SMART" id="SM01118">
    <property type="entry name" value="CYTH"/>
    <property type="match status" value="1"/>
</dbReference>
<dbReference type="Gene3D" id="1.40.20.10">
    <property type="entry name" value="CHAD domain"/>
    <property type="match status" value="1"/>
</dbReference>
<sequence>MASEIELKLELTPDAVARIVEAPLLGPAQRTVRQVSTYHDTPDLLLSRSGFSLRIRKTPDGLVQTIKGPGESPSLLMRSEWERPVESEHPDKGDIAGLLGVDPSALRLGPLFTVLVERQLWYVEAPEGRIEVALDQGEIIAGDRHLPLAELELELKSGEEHVLFALARRLLAIAPFRIGVTSKAEKGFLLRDRLLSHRKPEAWQPDPDIAAAAAFRGLALSCVAHFRENEDIYLQLAAPEALHQMRVALRRLRSLISVCCPFLATADAGRFAEEFRWLAGSLAQARNLDVLSTRPDRLAAGAASEEARLSAHAAAGAALASMRALDLMLDFNAWLQCGRFLGTGADPRADEPLRDFAPRALARLRRRLRKRSRSFCDLSDAERHEVRKAAKRLRYVAEFFQPAFRSARAERRYRRFALAMEALQDHLGVLNDHATLEPLAVPDADPQRAGKAGEERARLLRRAEAALEAVLAAKPFWK</sequence>
<name>A0A7W6J8Q9_9HYPH</name>
<dbReference type="RefSeq" id="WP_183367311.1">
    <property type="nucleotide sequence ID" value="NZ_JACIEZ010000007.1"/>
</dbReference>
<dbReference type="PROSITE" id="PS51708">
    <property type="entry name" value="CHAD"/>
    <property type="match status" value="1"/>
</dbReference>
<feature type="domain" description="CHAD" evidence="2">
    <location>
        <begin position="208"/>
        <end position="478"/>
    </location>
</feature>
<accession>A0A7W6J8Q9</accession>
<dbReference type="AlphaFoldDB" id="A0A7W6J8Q9"/>
<dbReference type="GO" id="GO:0046872">
    <property type="term" value="F:metal ion binding"/>
    <property type="evidence" value="ECO:0007669"/>
    <property type="project" value="TreeGrafter"/>
</dbReference>
<dbReference type="SUPFAM" id="SSF55154">
    <property type="entry name" value="CYTH-like phosphatases"/>
    <property type="match status" value="1"/>
</dbReference>
<evidence type="ECO:0000259" key="2">
    <source>
        <dbReference type="PROSITE" id="PS51708"/>
    </source>
</evidence>
<dbReference type="CDD" id="cd07756">
    <property type="entry name" value="CYTH-like_Pase_CHAD"/>
    <property type="match status" value="1"/>
</dbReference>
<gene>
    <name evidence="3" type="ORF">GGR23_003234</name>
</gene>
<dbReference type="Proteomes" id="UP000528286">
    <property type="component" value="Unassembled WGS sequence"/>
</dbReference>
<feature type="domain" description="CYTH" evidence="1">
    <location>
        <begin position="2"/>
        <end position="194"/>
    </location>
</feature>
<dbReference type="PANTHER" id="PTHR39569:SF1">
    <property type="entry name" value="INORGANIC TRIPHOSPHATASE"/>
    <property type="match status" value="1"/>
</dbReference>
<dbReference type="Pfam" id="PF05235">
    <property type="entry name" value="CHAD"/>
    <property type="match status" value="1"/>
</dbReference>